<evidence type="ECO:0000313" key="1">
    <source>
        <dbReference type="EMBL" id="MEL1247934.1"/>
    </source>
</evidence>
<proteinExistence type="predicted"/>
<dbReference type="RefSeq" id="WP_341682900.1">
    <property type="nucleotide sequence ID" value="NZ_JBBYHT010000003.1"/>
</dbReference>
<accession>A0ABU9I686</accession>
<organism evidence="1 2">
    <name type="scientific">Flavobacterium helocola</name>
    <dbReference type="NCBI Taxonomy" id="3139139"/>
    <lineage>
        <taxon>Bacteria</taxon>
        <taxon>Pseudomonadati</taxon>
        <taxon>Bacteroidota</taxon>
        <taxon>Flavobacteriia</taxon>
        <taxon>Flavobacteriales</taxon>
        <taxon>Flavobacteriaceae</taxon>
        <taxon>Flavobacterium</taxon>
    </lineage>
</organism>
<sequence length="232" mass="27196">MKVSIMQPYFFPYIGYFQLIANSDVFVIYDDVNFIKKGWINRNSILVNNTSYLFSMPLQNVSQNKLINEIFISDLDKWKMDLLKTISSSYKKAPFYQDVYPLIEKIISFDELNLAIYIQNSIQNLCAYLNINTKLIMSSEIVKNNGLKGENKIIDICLQLGANQYVNAIGGFELYTKENFRVKNIDLKFIKSEDIVYQQFKNEFKPWLSIIDVIMFNSVEDTRMLLNKFELI</sequence>
<reference evidence="1 2" key="1">
    <citation type="submission" date="2024-04" db="EMBL/GenBank/DDBJ databases">
        <title>Flavobacterium sp. DGU41 16S ribosomal RNA gene Genome sequencing and assembly.</title>
        <authorList>
            <person name="Park S."/>
        </authorList>
    </citation>
    <scope>NUCLEOTIDE SEQUENCE [LARGE SCALE GENOMIC DNA]</scope>
    <source>
        <strain evidence="1 2">DGU41</strain>
    </source>
</reference>
<dbReference type="Proteomes" id="UP001393056">
    <property type="component" value="Unassembled WGS sequence"/>
</dbReference>
<dbReference type="EMBL" id="JBBYHT010000003">
    <property type="protein sequence ID" value="MEL1247934.1"/>
    <property type="molecule type" value="Genomic_DNA"/>
</dbReference>
<dbReference type="InterPro" id="IPR014985">
    <property type="entry name" value="WbqC"/>
</dbReference>
<keyword evidence="2" id="KW-1185">Reference proteome</keyword>
<comment type="caution">
    <text evidence="1">The sequence shown here is derived from an EMBL/GenBank/DDBJ whole genome shotgun (WGS) entry which is preliminary data.</text>
</comment>
<evidence type="ECO:0000313" key="2">
    <source>
        <dbReference type="Proteomes" id="UP001393056"/>
    </source>
</evidence>
<gene>
    <name evidence="1" type="ORF">AAEO58_07745</name>
</gene>
<protein>
    <submittedName>
        <fullName evidence="1">WbqC family protein</fullName>
    </submittedName>
</protein>
<name>A0ABU9I686_9FLAO</name>
<dbReference type="Pfam" id="PF08889">
    <property type="entry name" value="WbqC"/>
    <property type="match status" value="1"/>
</dbReference>